<sequence length="84" mass="10199">MEYEEFKEILKNNKITLKEFSNLSNTSYNTCLKWGRENRPVSNWVKPFLDLYIKNTELQKEVDRHISFKQEFYEMMNGQTIVVK</sequence>
<dbReference type="AlphaFoldDB" id="A0A6S6SNN8"/>
<evidence type="ECO:0000313" key="1">
    <source>
        <dbReference type="EMBL" id="CAA6806311.1"/>
    </source>
</evidence>
<organism evidence="1">
    <name type="scientific">uncultured Sulfurovum sp</name>
    <dbReference type="NCBI Taxonomy" id="269237"/>
    <lineage>
        <taxon>Bacteria</taxon>
        <taxon>Pseudomonadati</taxon>
        <taxon>Campylobacterota</taxon>
        <taxon>Epsilonproteobacteria</taxon>
        <taxon>Campylobacterales</taxon>
        <taxon>Sulfurovaceae</taxon>
        <taxon>Sulfurovum</taxon>
        <taxon>environmental samples</taxon>
    </lineage>
</organism>
<dbReference type="EMBL" id="CACVAS010000043">
    <property type="protein sequence ID" value="CAA6806311.1"/>
    <property type="molecule type" value="Genomic_DNA"/>
</dbReference>
<proteinExistence type="predicted"/>
<reference evidence="1" key="1">
    <citation type="submission" date="2020-01" db="EMBL/GenBank/DDBJ databases">
        <authorList>
            <person name="Meier V. D."/>
            <person name="Meier V D."/>
        </authorList>
    </citation>
    <scope>NUCLEOTIDE SEQUENCE</scope>
    <source>
        <strain evidence="1">HLG_WM_MAG_01</strain>
    </source>
</reference>
<gene>
    <name evidence="1" type="ORF">HELGO_WM84685</name>
</gene>
<protein>
    <submittedName>
        <fullName evidence="1">Uncharacterized protein</fullName>
    </submittedName>
</protein>
<name>A0A6S6SNN8_9BACT</name>
<accession>A0A6S6SNN8</accession>